<evidence type="ECO:0000256" key="8">
    <source>
        <dbReference type="HAMAP-Rule" id="MF_00105"/>
    </source>
</evidence>
<dbReference type="Pfam" id="PF01272">
    <property type="entry name" value="GreA_GreB"/>
    <property type="match status" value="1"/>
</dbReference>
<gene>
    <name evidence="8" type="primary">greA</name>
    <name evidence="12" type="ORF">A2815_00940</name>
</gene>
<dbReference type="NCBIfam" id="TIGR01462">
    <property type="entry name" value="greA"/>
    <property type="match status" value="1"/>
</dbReference>
<dbReference type="NCBIfam" id="NF001263">
    <property type="entry name" value="PRK00226.1-4"/>
    <property type="match status" value="1"/>
</dbReference>
<dbReference type="HAMAP" id="MF_00105">
    <property type="entry name" value="GreA_GreB"/>
    <property type="match status" value="1"/>
</dbReference>
<protein>
    <recommendedName>
        <fullName evidence="2 8">Transcription elongation factor GreA</fullName>
    </recommendedName>
    <alternativeName>
        <fullName evidence="7 8">Transcript cleavage factor GreA</fullName>
    </alternativeName>
</protein>
<sequence>MKYITPEGLQKLKNELKERKIEKRQEIAKRLEEAKSLGDLSENTEYSAAKEAQSFNEGRILELEDMIRNIIVIQPGKDTGSKKKVGLGSVIEVRSSLRKHVFNIVGSQEAEPSQGKISNESPLGKAFLGHEVGDVVDVEIPGKKVRYKIVNIK</sequence>
<dbReference type="PIRSF" id="PIRSF006092">
    <property type="entry name" value="GreA_GreB"/>
    <property type="match status" value="1"/>
</dbReference>
<evidence type="ECO:0000256" key="3">
    <source>
        <dbReference type="ARBA" id="ARBA00023015"/>
    </source>
</evidence>
<keyword evidence="5 8" id="KW-0804">Transcription</keyword>
<evidence type="ECO:0000256" key="7">
    <source>
        <dbReference type="ARBA" id="ARBA00030776"/>
    </source>
</evidence>
<accession>A0A1G2FA43</accession>
<proteinExistence type="inferred from homology"/>
<dbReference type="GO" id="GO:0032784">
    <property type="term" value="P:regulation of DNA-templated transcription elongation"/>
    <property type="evidence" value="ECO:0007669"/>
    <property type="project" value="UniProtKB-UniRule"/>
</dbReference>
<dbReference type="Gene3D" id="3.10.50.30">
    <property type="entry name" value="Transcription elongation factor, GreA/GreB, C-terminal domain"/>
    <property type="match status" value="1"/>
</dbReference>
<feature type="domain" description="Transcription elongation factor GreA/GreB N-terminal" evidence="11">
    <location>
        <begin position="3"/>
        <end position="71"/>
    </location>
</feature>
<evidence type="ECO:0000256" key="9">
    <source>
        <dbReference type="RuleBase" id="RU000556"/>
    </source>
</evidence>
<dbReference type="GO" id="GO:0003677">
    <property type="term" value="F:DNA binding"/>
    <property type="evidence" value="ECO:0007669"/>
    <property type="project" value="UniProtKB-UniRule"/>
</dbReference>
<evidence type="ECO:0000256" key="1">
    <source>
        <dbReference type="ARBA" id="ARBA00008213"/>
    </source>
</evidence>
<evidence type="ECO:0000256" key="2">
    <source>
        <dbReference type="ARBA" id="ARBA00013729"/>
    </source>
</evidence>
<keyword evidence="8" id="KW-0175">Coiled coil</keyword>
<dbReference type="InterPro" id="IPR023459">
    <property type="entry name" value="Tscrpt_elong_fac_GreA/B_fam"/>
</dbReference>
<dbReference type="PANTHER" id="PTHR30437">
    <property type="entry name" value="TRANSCRIPTION ELONGATION FACTOR GREA"/>
    <property type="match status" value="1"/>
</dbReference>
<dbReference type="FunFam" id="1.10.287.180:FF:000001">
    <property type="entry name" value="Transcription elongation factor GreA"/>
    <property type="match status" value="1"/>
</dbReference>
<comment type="function">
    <text evidence="6 8 9">Necessary for efficient RNA polymerase transcription elongation past template-encoded arresting sites. The arresting sites in DNA have the property of trapping a certain fraction of elongating RNA polymerases that pass through, resulting in locked ternary complexes. Cleavage of the nascent transcript by cleavage factors such as GreA or GreB allows the resumption of elongation from the new 3'terminus. GreA releases sequences of 2 to 3 nucleotides.</text>
</comment>
<name>A0A1G2FA43_9BACT</name>
<dbReference type="SUPFAM" id="SSF54534">
    <property type="entry name" value="FKBP-like"/>
    <property type="match status" value="1"/>
</dbReference>
<dbReference type="Pfam" id="PF03449">
    <property type="entry name" value="GreA_GreB_N"/>
    <property type="match status" value="1"/>
</dbReference>
<evidence type="ECO:0000313" key="12">
    <source>
        <dbReference type="EMBL" id="OGZ34929.1"/>
    </source>
</evidence>
<keyword evidence="12" id="KW-0251">Elongation factor</keyword>
<keyword evidence="4 8" id="KW-0238">DNA-binding</keyword>
<feature type="domain" description="Transcription elongation factor GreA/GreB C-terminal" evidence="10">
    <location>
        <begin position="82"/>
        <end position="153"/>
    </location>
</feature>
<dbReference type="SUPFAM" id="SSF46557">
    <property type="entry name" value="GreA transcript cleavage protein, N-terminal domain"/>
    <property type="match status" value="1"/>
</dbReference>
<dbReference type="GO" id="GO:0070063">
    <property type="term" value="F:RNA polymerase binding"/>
    <property type="evidence" value="ECO:0007669"/>
    <property type="project" value="InterPro"/>
</dbReference>
<dbReference type="InterPro" id="IPR001437">
    <property type="entry name" value="Tscrpt_elong_fac_GreA/B_C"/>
</dbReference>
<dbReference type="InterPro" id="IPR028624">
    <property type="entry name" value="Tscrpt_elong_fac_GreA/B"/>
</dbReference>
<organism evidence="12 13">
    <name type="scientific">Candidatus Portnoybacteria bacterium RIFCSPHIGHO2_01_FULL_40_12b</name>
    <dbReference type="NCBI Taxonomy" id="1801994"/>
    <lineage>
        <taxon>Bacteria</taxon>
        <taxon>Candidatus Portnoyibacteriota</taxon>
    </lineage>
</organism>
<comment type="similarity">
    <text evidence="1 8 9">Belongs to the GreA/GreB family.</text>
</comment>
<evidence type="ECO:0000256" key="6">
    <source>
        <dbReference type="ARBA" id="ARBA00024916"/>
    </source>
</evidence>
<dbReference type="Proteomes" id="UP000176974">
    <property type="component" value="Unassembled WGS sequence"/>
</dbReference>
<keyword evidence="3 8" id="KW-0805">Transcription regulation</keyword>
<dbReference type="PANTHER" id="PTHR30437:SF4">
    <property type="entry name" value="TRANSCRIPTION ELONGATION FACTOR GREA"/>
    <property type="match status" value="1"/>
</dbReference>
<dbReference type="GO" id="GO:0003746">
    <property type="term" value="F:translation elongation factor activity"/>
    <property type="evidence" value="ECO:0007669"/>
    <property type="project" value="UniProtKB-KW"/>
</dbReference>
<evidence type="ECO:0000313" key="13">
    <source>
        <dbReference type="Proteomes" id="UP000176974"/>
    </source>
</evidence>
<evidence type="ECO:0000259" key="11">
    <source>
        <dbReference type="Pfam" id="PF03449"/>
    </source>
</evidence>
<dbReference type="InterPro" id="IPR036953">
    <property type="entry name" value="GreA/GreB_C_sf"/>
</dbReference>
<evidence type="ECO:0000256" key="5">
    <source>
        <dbReference type="ARBA" id="ARBA00023163"/>
    </source>
</evidence>
<dbReference type="InterPro" id="IPR022691">
    <property type="entry name" value="Tscrpt_elong_fac_GreA/B_N"/>
</dbReference>
<dbReference type="AlphaFoldDB" id="A0A1G2FA43"/>
<keyword evidence="12" id="KW-0648">Protein biosynthesis</keyword>
<dbReference type="InterPro" id="IPR036805">
    <property type="entry name" value="Tscrpt_elong_fac_GreA/B_N_sf"/>
</dbReference>
<dbReference type="EMBL" id="MHMY01000023">
    <property type="protein sequence ID" value="OGZ34929.1"/>
    <property type="molecule type" value="Genomic_DNA"/>
</dbReference>
<feature type="coiled-coil region" evidence="8">
    <location>
        <begin position="9"/>
        <end position="37"/>
    </location>
</feature>
<comment type="caution">
    <text evidence="12">The sequence shown here is derived from an EMBL/GenBank/DDBJ whole genome shotgun (WGS) entry which is preliminary data.</text>
</comment>
<evidence type="ECO:0000259" key="10">
    <source>
        <dbReference type="Pfam" id="PF01272"/>
    </source>
</evidence>
<reference evidence="12 13" key="1">
    <citation type="journal article" date="2016" name="Nat. Commun.">
        <title>Thousands of microbial genomes shed light on interconnected biogeochemical processes in an aquifer system.</title>
        <authorList>
            <person name="Anantharaman K."/>
            <person name="Brown C.T."/>
            <person name="Hug L.A."/>
            <person name="Sharon I."/>
            <person name="Castelle C.J."/>
            <person name="Probst A.J."/>
            <person name="Thomas B.C."/>
            <person name="Singh A."/>
            <person name="Wilkins M.J."/>
            <person name="Karaoz U."/>
            <person name="Brodie E.L."/>
            <person name="Williams K.H."/>
            <person name="Hubbard S.S."/>
            <person name="Banfield J.F."/>
        </authorList>
    </citation>
    <scope>NUCLEOTIDE SEQUENCE [LARGE SCALE GENOMIC DNA]</scope>
</reference>
<dbReference type="GO" id="GO:0006354">
    <property type="term" value="P:DNA-templated transcription elongation"/>
    <property type="evidence" value="ECO:0007669"/>
    <property type="project" value="TreeGrafter"/>
</dbReference>
<dbReference type="InterPro" id="IPR006359">
    <property type="entry name" value="Tscrpt_elong_fac_GreA"/>
</dbReference>
<dbReference type="Gene3D" id="1.10.287.180">
    <property type="entry name" value="Transcription elongation factor, GreA/GreB, N-terminal domain"/>
    <property type="match status" value="1"/>
</dbReference>
<evidence type="ECO:0000256" key="4">
    <source>
        <dbReference type="ARBA" id="ARBA00023125"/>
    </source>
</evidence>